<dbReference type="Gene3D" id="1.10.240.10">
    <property type="entry name" value="Tyrosyl-Transfer RNA Synthetase"/>
    <property type="match status" value="1"/>
</dbReference>
<dbReference type="PROSITE" id="PS00178">
    <property type="entry name" value="AA_TRNA_LIGASE_I"/>
    <property type="match status" value="1"/>
</dbReference>
<evidence type="ECO:0000256" key="3">
    <source>
        <dbReference type="ARBA" id="ARBA00022598"/>
    </source>
</evidence>
<dbReference type="CDD" id="cd00806">
    <property type="entry name" value="TrpRS_core"/>
    <property type="match status" value="1"/>
</dbReference>
<keyword evidence="3 9" id="KW-0436">Ligase</keyword>
<dbReference type="GO" id="GO:0004830">
    <property type="term" value="F:tryptophan-tRNA ligase activity"/>
    <property type="evidence" value="ECO:0007669"/>
    <property type="project" value="UniProtKB-UniRule"/>
</dbReference>
<evidence type="ECO:0000313" key="10">
    <source>
        <dbReference type="EMBL" id="OGD67883.1"/>
    </source>
</evidence>
<reference evidence="10 11" key="1">
    <citation type="journal article" date="2016" name="Nat. Commun.">
        <title>Thousands of microbial genomes shed light on interconnected biogeochemical processes in an aquifer system.</title>
        <authorList>
            <person name="Anantharaman K."/>
            <person name="Brown C.T."/>
            <person name="Hug L.A."/>
            <person name="Sharon I."/>
            <person name="Castelle C.J."/>
            <person name="Probst A.J."/>
            <person name="Thomas B.C."/>
            <person name="Singh A."/>
            <person name="Wilkins M.J."/>
            <person name="Karaoz U."/>
            <person name="Brodie E.L."/>
            <person name="Williams K.H."/>
            <person name="Hubbard S.S."/>
            <person name="Banfield J.F."/>
        </authorList>
    </citation>
    <scope>NUCLEOTIDE SEQUENCE [LARGE SCALE GENOMIC DNA]</scope>
</reference>
<evidence type="ECO:0000256" key="9">
    <source>
        <dbReference type="RuleBase" id="RU363036"/>
    </source>
</evidence>
<evidence type="ECO:0000256" key="1">
    <source>
        <dbReference type="ARBA" id="ARBA00005594"/>
    </source>
</evidence>
<dbReference type="Proteomes" id="UP000176451">
    <property type="component" value="Unassembled WGS sequence"/>
</dbReference>
<feature type="non-terminal residue" evidence="10">
    <location>
        <position position="220"/>
    </location>
</feature>
<organism evidence="10 11">
    <name type="scientific">Candidatus Berkelbacteria bacterium RIFCSPHIGHO2_12_FULL_36_9</name>
    <dbReference type="NCBI Taxonomy" id="1797469"/>
    <lineage>
        <taxon>Bacteria</taxon>
        <taxon>Candidatus Berkelbacteria</taxon>
    </lineage>
</organism>
<evidence type="ECO:0000256" key="6">
    <source>
        <dbReference type="ARBA" id="ARBA00022917"/>
    </source>
</evidence>
<keyword evidence="6 9" id="KW-0648">Protein biosynthesis</keyword>
<comment type="similarity">
    <text evidence="1 9">Belongs to the class-I aminoacyl-tRNA synthetase family.</text>
</comment>
<dbReference type="InterPro" id="IPR050203">
    <property type="entry name" value="Trp-tRNA_synthetase"/>
</dbReference>
<keyword evidence="7 9" id="KW-0030">Aminoacyl-tRNA synthetase</keyword>
<keyword evidence="4 9" id="KW-0547">Nucleotide-binding</keyword>
<evidence type="ECO:0000313" key="11">
    <source>
        <dbReference type="Proteomes" id="UP000176451"/>
    </source>
</evidence>
<evidence type="ECO:0000256" key="7">
    <source>
        <dbReference type="ARBA" id="ARBA00023146"/>
    </source>
</evidence>
<protein>
    <recommendedName>
        <fullName evidence="2 8">Tryptophan--tRNA ligase</fullName>
        <ecNumber evidence="2 8">6.1.1.2</ecNumber>
    </recommendedName>
</protein>
<dbReference type="AlphaFoldDB" id="A0A1F5EKK9"/>
<dbReference type="NCBIfam" id="TIGR00233">
    <property type="entry name" value="trpS"/>
    <property type="match status" value="1"/>
</dbReference>
<dbReference type="PRINTS" id="PR01039">
    <property type="entry name" value="TRNASYNTHTRP"/>
</dbReference>
<dbReference type="GO" id="GO:0006436">
    <property type="term" value="P:tryptophanyl-tRNA aminoacylation"/>
    <property type="evidence" value="ECO:0007669"/>
    <property type="project" value="UniProtKB-UniRule"/>
</dbReference>
<dbReference type="Gene3D" id="3.40.50.620">
    <property type="entry name" value="HUPs"/>
    <property type="match status" value="1"/>
</dbReference>
<dbReference type="EC" id="6.1.1.2" evidence="2 8"/>
<dbReference type="InterPro" id="IPR014729">
    <property type="entry name" value="Rossmann-like_a/b/a_fold"/>
</dbReference>
<dbReference type="Pfam" id="PF00579">
    <property type="entry name" value="tRNA-synt_1b"/>
    <property type="match status" value="1"/>
</dbReference>
<gene>
    <name evidence="10" type="ORF">A3F08_03175</name>
</gene>
<keyword evidence="5 9" id="KW-0067">ATP-binding</keyword>
<accession>A0A1F5EKK9</accession>
<evidence type="ECO:0000256" key="8">
    <source>
        <dbReference type="NCBIfam" id="TIGR00233"/>
    </source>
</evidence>
<dbReference type="InterPro" id="IPR002305">
    <property type="entry name" value="aa-tRNA-synth_Ic"/>
</dbReference>
<dbReference type="EMBL" id="MEZV01000004">
    <property type="protein sequence ID" value="OGD67883.1"/>
    <property type="molecule type" value="Genomic_DNA"/>
</dbReference>
<evidence type="ECO:0000256" key="2">
    <source>
        <dbReference type="ARBA" id="ARBA00013161"/>
    </source>
</evidence>
<dbReference type="GO" id="GO:0005829">
    <property type="term" value="C:cytosol"/>
    <property type="evidence" value="ECO:0007669"/>
    <property type="project" value="TreeGrafter"/>
</dbReference>
<evidence type="ECO:0000256" key="4">
    <source>
        <dbReference type="ARBA" id="ARBA00022741"/>
    </source>
</evidence>
<dbReference type="STRING" id="1797469.A3F08_03175"/>
<comment type="caution">
    <text evidence="10">The sequence shown here is derived from an EMBL/GenBank/DDBJ whole genome shotgun (WGS) entry which is preliminary data.</text>
</comment>
<evidence type="ECO:0000256" key="5">
    <source>
        <dbReference type="ARBA" id="ARBA00022840"/>
    </source>
</evidence>
<dbReference type="InterPro" id="IPR002306">
    <property type="entry name" value="Trp-tRNA-ligase"/>
</dbReference>
<dbReference type="PANTHER" id="PTHR43766:SF1">
    <property type="entry name" value="TRYPTOPHAN--TRNA LIGASE, MITOCHONDRIAL"/>
    <property type="match status" value="1"/>
</dbReference>
<proteinExistence type="inferred from homology"/>
<dbReference type="SUPFAM" id="SSF52374">
    <property type="entry name" value="Nucleotidylyl transferase"/>
    <property type="match status" value="1"/>
</dbReference>
<name>A0A1F5EKK9_9BACT</name>
<dbReference type="InterPro" id="IPR001412">
    <property type="entry name" value="aa-tRNA-synth_I_CS"/>
</dbReference>
<dbReference type="PANTHER" id="PTHR43766">
    <property type="entry name" value="TRYPTOPHAN--TRNA LIGASE, MITOCHONDRIAL"/>
    <property type="match status" value="1"/>
</dbReference>
<dbReference type="GO" id="GO:0005524">
    <property type="term" value="F:ATP binding"/>
    <property type="evidence" value="ECO:0007669"/>
    <property type="project" value="UniProtKB-KW"/>
</dbReference>
<sequence>MNKKIAFSGIQPTGIIHIGNYLGAIKNWVEIQEQFASLFCIVDLHAITVKQDPKKLSENTYKTIATILAAGIDPKKSTIFIQSHIHEHCELAWILNTITHMGELSRMTQFKEKAYGISLMANSKRGNKNDMQYAISDKQNSVGVGLFDYPVLMAADILLYNTDIVPVGEDQKQHVELARDLAQRFNNTYRQTFVVPEPIIRKEGARIMGLDNPNKKMSKS</sequence>